<gene>
    <name evidence="4" type="ORF">HYH03_002675</name>
</gene>
<feature type="region of interest" description="Disordered" evidence="2">
    <location>
        <begin position="120"/>
        <end position="157"/>
    </location>
</feature>
<reference evidence="4" key="1">
    <citation type="journal article" date="2020" name="bioRxiv">
        <title>Comparative genomics of Chlamydomonas.</title>
        <authorList>
            <person name="Craig R.J."/>
            <person name="Hasan A.R."/>
            <person name="Ness R.W."/>
            <person name="Keightley P.D."/>
        </authorList>
    </citation>
    <scope>NUCLEOTIDE SEQUENCE</scope>
    <source>
        <strain evidence="4">CCAP 11/70</strain>
    </source>
</reference>
<evidence type="ECO:0000313" key="5">
    <source>
        <dbReference type="Proteomes" id="UP000612055"/>
    </source>
</evidence>
<feature type="domain" description="K Homology" evidence="3">
    <location>
        <begin position="6"/>
        <end position="72"/>
    </location>
</feature>
<dbReference type="PROSITE" id="PS50084">
    <property type="entry name" value="KH_TYPE_1"/>
    <property type="match status" value="1"/>
</dbReference>
<evidence type="ECO:0000313" key="4">
    <source>
        <dbReference type="EMBL" id="KAG2499742.1"/>
    </source>
</evidence>
<name>A0A835YBA1_9CHLO</name>
<feature type="compositionally biased region" description="Polar residues" evidence="2">
    <location>
        <begin position="134"/>
        <end position="150"/>
    </location>
</feature>
<keyword evidence="5" id="KW-1185">Reference proteome</keyword>
<organism evidence="4 5">
    <name type="scientific">Edaphochlamys debaryana</name>
    <dbReference type="NCBI Taxonomy" id="47281"/>
    <lineage>
        <taxon>Eukaryota</taxon>
        <taxon>Viridiplantae</taxon>
        <taxon>Chlorophyta</taxon>
        <taxon>core chlorophytes</taxon>
        <taxon>Chlorophyceae</taxon>
        <taxon>CS clade</taxon>
        <taxon>Chlamydomonadales</taxon>
        <taxon>Chlamydomonadales incertae sedis</taxon>
        <taxon>Edaphochlamys</taxon>
    </lineage>
</organism>
<evidence type="ECO:0000256" key="1">
    <source>
        <dbReference type="PROSITE-ProRule" id="PRU00117"/>
    </source>
</evidence>
<dbReference type="SUPFAM" id="SSF54791">
    <property type="entry name" value="Eukaryotic type KH-domain (KH-domain type I)"/>
    <property type="match status" value="1"/>
</dbReference>
<protein>
    <recommendedName>
        <fullName evidence="3">K Homology domain-containing protein</fullName>
    </recommendedName>
</protein>
<dbReference type="SMART" id="SM00322">
    <property type="entry name" value="KH"/>
    <property type="match status" value="1"/>
</dbReference>
<comment type="caution">
    <text evidence="4">The sequence shown here is derived from an EMBL/GenBank/DDBJ whole genome shotgun (WGS) entry which is preliminary data.</text>
</comment>
<proteinExistence type="predicted"/>
<keyword evidence="1" id="KW-0694">RNA-binding</keyword>
<dbReference type="InterPro" id="IPR036612">
    <property type="entry name" value="KH_dom_type_1_sf"/>
</dbReference>
<dbReference type="Proteomes" id="UP000612055">
    <property type="component" value="Unassembled WGS sequence"/>
</dbReference>
<dbReference type="InterPro" id="IPR004087">
    <property type="entry name" value="KH_dom"/>
</dbReference>
<evidence type="ECO:0000256" key="2">
    <source>
        <dbReference type="SAM" id="MobiDB-lite"/>
    </source>
</evidence>
<dbReference type="AlphaFoldDB" id="A0A835YBA1"/>
<dbReference type="OrthoDB" id="529034at2759"/>
<accession>A0A835YBA1</accession>
<evidence type="ECO:0000259" key="3">
    <source>
        <dbReference type="SMART" id="SM00322"/>
    </source>
</evidence>
<sequence length="501" mass="53555">MQPARQPVVESLPLPASVPAPAILGQKGKLVLRLSQLTQTKVSYFGDDHRLDITGKPSDVRAAAHLVEKTVEHYQYSGLQFARKQTFSVLSPELAEAPALDLIPFSRPVAGSAGPAFLISAPDRDPDMDEGGAQSLSASRQQPGASTSAPYETREGGRRSIQIIQDSDQFEPCLQSLLDLAVTAALRHPADCSSAEVRVYLGKLALVDTASSARRLPPAELLTWRFPGNARGVFETSLPHDTIRSLDSYLSGAGLQRRKHVRTASLHLETSIPWIQYHPTFTADPDGSGRLCLSKLEALGCKPLSLALLGPAGAPDARLRFVASVEHPEDDPVAAELRARAAAGEFALVNGNREVVVPNDLKAMDLTLTSARVKLKQVYVTPEPLPPPVVPPYLLGPATSAAASPAAAAAPRRITRARRATSSPAAALPAVSLKVTAAAVVDNLGGRRLEVTAACPEVNALLMQLHRERAEPPGARQELEARVRSFLAHLHVLRQNVAFTP</sequence>
<dbReference type="GO" id="GO:0003723">
    <property type="term" value="F:RNA binding"/>
    <property type="evidence" value="ECO:0007669"/>
    <property type="project" value="UniProtKB-UniRule"/>
</dbReference>
<dbReference type="EMBL" id="JAEHOE010000006">
    <property type="protein sequence ID" value="KAG2499742.1"/>
    <property type="molecule type" value="Genomic_DNA"/>
</dbReference>